<reference evidence="1 2" key="1">
    <citation type="submission" date="2023-07" db="EMBL/GenBank/DDBJ databases">
        <title>Comparative genomics of wheat-associated soil bacteria to identify genetic determinants of phenazine resistance.</title>
        <authorList>
            <person name="Mouncey N."/>
        </authorList>
    </citation>
    <scope>NUCLEOTIDE SEQUENCE [LARGE SCALE GENOMIC DNA]</scope>
    <source>
        <strain evidence="1 2">W4I11</strain>
    </source>
</reference>
<accession>A0ABU0S9I2</accession>
<dbReference type="EMBL" id="JAUSZT010000003">
    <property type="protein sequence ID" value="MDQ0997408.1"/>
    <property type="molecule type" value="Genomic_DNA"/>
</dbReference>
<name>A0ABU0S9I2_9HYPH</name>
<dbReference type="RefSeq" id="WP_307281329.1">
    <property type="nucleotide sequence ID" value="NZ_JAUSZT010000003.1"/>
</dbReference>
<sequence length="65" mass="7373">MCGDIVIPASFWVHLPMEMPLNGGFFGIWVENFGQMAIVSWLITGEWVGIPESDYADGELRLWEL</sequence>
<dbReference type="Proteomes" id="UP001237780">
    <property type="component" value="Unassembled WGS sequence"/>
</dbReference>
<gene>
    <name evidence="1" type="ORF">QFZ34_002590</name>
</gene>
<evidence type="ECO:0000313" key="2">
    <source>
        <dbReference type="Proteomes" id="UP001237780"/>
    </source>
</evidence>
<keyword evidence="2" id="KW-1185">Reference proteome</keyword>
<evidence type="ECO:0000313" key="1">
    <source>
        <dbReference type="EMBL" id="MDQ0997408.1"/>
    </source>
</evidence>
<protein>
    <submittedName>
        <fullName evidence="1">Uncharacterized protein</fullName>
    </submittedName>
</protein>
<organism evidence="1 2">
    <name type="scientific">Phyllobacterium ifriqiyense</name>
    <dbReference type="NCBI Taxonomy" id="314238"/>
    <lineage>
        <taxon>Bacteria</taxon>
        <taxon>Pseudomonadati</taxon>
        <taxon>Pseudomonadota</taxon>
        <taxon>Alphaproteobacteria</taxon>
        <taxon>Hyphomicrobiales</taxon>
        <taxon>Phyllobacteriaceae</taxon>
        <taxon>Phyllobacterium</taxon>
    </lineage>
</organism>
<comment type="caution">
    <text evidence="1">The sequence shown here is derived from an EMBL/GenBank/DDBJ whole genome shotgun (WGS) entry which is preliminary data.</text>
</comment>
<proteinExistence type="predicted"/>